<reference evidence="4 5" key="1">
    <citation type="submission" date="2018-11" db="EMBL/GenBank/DDBJ databases">
        <title>Sequencing the genomes of 1000 actinobacteria strains.</title>
        <authorList>
            <person name="Klenk H.-P."/>
        </authorList>
    </citation>
    <scope>NUCLEOTIDE SEQUENCE [LARGE SCALE GENOMIC DNA]</scope>
    <source>
        <strain evidence="4 5">DSM 12652</strain>
    </source>
</reference>
<dbReference type="RefSeq" id="WP_123390921.1">
    <property type="nucleotide sequence ID" value="NZ_RKHO01000001.1"/>
</dbReference>
<dbReference type="SUPFAM" id="SSF55729">
    <property type="entry name" value="Acyl-CoA N-acyltransferases (Nat)"/>
    <property type="match status" value="1"/>
</dbReference>
<dbReference type="CDD" id="cd04301">
    <property type="entry name" value="NAT_SF"/>
    <property type="match status" value="1"/>
</dbReference>
<dbReference type="OrthoDB" id="5192872at2"/>
<dbReference type="PROSITE" id="PS51186">
    <property type="entry name" value="GNAT"/>
    <property type="match status" value="1"/>
</dbReference>
<dbReference type="Proteomes" id="UP000281738">
    <property type="component" value="Unassembled WGS sequence"/>
</dbReference>
<proteinExistence type="predicted"/>
<evidence type="ECO:0000313" key="4">
    <source>
        <dbReference type="EMBL" id="ROR91423.1"/>
    </source>
</evidence>
<protein>
    <submittedName>
        <fullName evidence="4">Acetyltransferase (GNAT) family protein</fullName>
    </submittedName>
</protein>
<organism evidence="4 5">
    <name type="scientific">Nocardioides aurantiacus</name>
    <dbReference type="NCBI Taxonomy" id="86796"/>
    <lineage>
        <taxon>Bacteria</taxon>
        <taxon>Bacillati</taxon>
        <taxon>Actinomycetota</taxon>
        <taxon>Actinomycetes</taxon>
        <taxon>Propionibacteriales</taxon>
        <taxon>Nocardioidaceae</taxon>
        <taxon>Nocardioides</taxon>
    </lineage>
</organism>
<sequence>MPRLAPVIREATPSDADLLLQLWAETTRTGEPDEQARRDAVQALANTAADPESKLLVAEGDDRIVAALFLSRGPISPLSLDSAVHTSYLVVAPSHRRHGYAHALMEAGVSWAEEKGVEQMSAFTDGSRETNRFLARLGLGTVATVRLASTAALRKKLSVERARSAAGSNRHLVEVLAQRRTARRRQAGA</sequence>
<gene>
    <name evidence="4" type="ORF">EDD33_2289</name>
</gene>
<dbReference type="AlphaFoldDB" id="A0A3N2CVC8"/>
<dbReference type="Pfam" id="PF00583">
    <property type="entry name" value="Acetyltransf_1"/>
    <property type="match status" value="1"/>
</dbReference>
<keyword evidence="1 4" id="KW-0808">Transferase</keyword>
<keyword evidence="2" id="KW-0012">Acyltransferase</keyword>
<evidence type="ECO:0000313" key="5">
    <source>
        <dbReference type="Proteomes" id="UP000281738"/>
    </source>
</evidence>
<accession>A0A3N2CVC8</accession>
<dbReference type="InterPro" id="IPR000182">
    <property type="entry name" value="GNAT_dom"/>
</dbReference>
<dbReference type="InterPro" id="IPR016181">
    <property type="entry name" value="Acyl_CoA_acyltransferase"/>
</dbReference>
<comment type="caution">
    <text evidence="4">The sequence shown here is derived from an EMBL/GenBank/DDBJ whole genome shotgun (WGS) entry which is preliminary data.</text>
</comment>
<keyword evidence="5" id="KW-1185">Reference proteome</keyword>
<dbReference type="Gene3D" id="3.40.630.30">
    <property type="match status" value="1"/>
</dbReference>
<dbReference type="GO" id="GO:0016747">
    <property type="term" value="F:acyltransferase activity, transferring groups other than amino-acyl groups"/>
    <property type="evidence" value="ECO:0007669"/>
    <property type="project" value="InterPro"/>
</dbReference>
<evidence type="ECO:0000256" key="1">
    <source>
        <dbReference type="ARBA" id="ARBA00022679"/>
    </source>
</evidence>
<name>A0A3N2CVC8_9ACTN</name>
<feature type="domain" description="N-acetyltransferase" evidence="3">
    <location>
        <begin position="6"/>
        <end position="160"/>
    </location>
</feature>
<evidence type="ECO:0000256" key="2">
    <source>
        <dbReference type="ARBA" id="ARBA00023315"/>
    </source>
</evidence>
<dbReference type="PANTHER" id="PTHR43877">
    <property type="entry name" value="AMINOALKYLPHOSPHONATE N-ACETYLTRANSFERASE-RELATED-RELATED"/>
    <property type="match status" value="1"/>
</dbReference>
<dbReference type="EMBL" id="RKHO01000001">
    <property type="protein sequence ID" value="ROR91423.1"/>
    <property type="molecule type" value="Genomic_DNA"/>
</dbReference>
<evidence type="ECO:0000259" key="3">
    <source>
        <dbReference type="PROSITE" id="PS51186"/>
    </source>
</evidence>
<dbReference type="InterPro" id="IPR050832">
    <property type="entry name" value="Bact_Acetyltransf"/>
</dbReference>